<keyword evidence="1" id="KW-0285">Flavoprotein</keyword>
<keyword evidence="2" id="KW-0560">Oxidoreductase</keyword>
<dbReference type="PRINTS" id="PR00469">
    <property type="entry name" value="PNDRDTASEII"/>
</dbReference>
<dbReference type="Pfam" id="PF07992">
    <property type="entry name" value="Pyr_redox_2"/>
    <property type="match status" value="1"/>
</dbReference>
<dbReference type="SUPFAM" id="SSF51905">
    <property type="entry name" value="FAD/NAD(P)-binding domain"/>
    <property type="match status" value="1"/>
</dbReference>
<dbReference type="InterPro" id="IPR036188">
    <property type="entry name" value="FAD/NAD-bd_sf"/>
</dbReference>
<dbReference type="EMBL" id="CP060204">
    <property type="protein sequence ID" value="QNH53614.1"/>
    <property type="molecule type" value="Genomic_DNA"/>
</dbReference>
<dbReference type="InterPro" id="IPR050097">
    <property type="entry name" value="Ferredoxin-NADP_redctase_2"/>
</dbReference>
<dbReference type="Gene3D" id="3.50.50.60">
    <property type="entry name" value="FAD/NAD(P)-binding domain"/>
    <property type="match status" value="2"/>
</dbReference>
<dbReference type="RefSeq" id="WP_185979785.1">
    <property type="nucleotide sequence ID" value="NZ_CP060204.1"/>
</dbReference>
<evidence type="ECO:0000313" key="4">
    <source>
        <dbReference type="EMBL" id="QNH53614.1"/>
    </source>
</evidence>
<dbReference type="KEGG" id="stim:H1B31_06850"/>
<name>A0A7G7VHM1_9FIRM</name>
<evidence type="ECO:0000256" key="1">
    <source>
        <dbReference type="ARBA" id="ARBA00022630"/>
    </source>
</evidence>
<feature type="domain" description="FAD/NAD(P)-binding" evidence="3">
    <location>
        <begin position="1"/>
        <end position="273"/>
    </location>
</feature>
<dbReference type="AlphaFoldDB" id="A0A7G7VHM1"/>
<evidence type="ECO:0000313" key="5">
    <source>
        <dbReference type="Proteomes" id="UP000515480"/>
    </source>
</evidence>
<dbReference type="PRINTS" id="PR00368">
    <property type="entry name" value="FADPNR"/>
</dbReference>
<evidence type="ECO:0000259" key="3">
    <source>
        <dbReference type="Pfam" id="PF07992"/>
    </source>
</evidence>
<dbReference type="Proteomes" id="UP000515480">
    <property type="component" value="Chromosome"/>
</dbReference>
<evidence type="ECO:0000256" key="2">
    <source>
        <dbReference type="ARBA" id="ARBA00023002"/>
    </source>
</evidence>
<proteinExistence type="predicted"/>
<protein>
    <submittedName>
        <fullName evidence="4">NAD(P)/FAD-dependent oxidoreductase</fullName>
    </submittedName>
</protein>
<dbReference type="PANTHER" id="PTHR48105">
    <property type="entry name" value="THIOREDOXIN REDUCTASE 1-RELATED-RELATED"/>
    <property type="match status" value="1"/>
</dbReference>
<sequence length="287" mass="30076">MHVIIIGSGPAGISAALYARRGGADVTVITKGTGGLAAAEWVENYYGFAEPISGAELEQRGIAGAKRLGVRFETDEVLAILPADGGKGFCLETVRAAYDADAVILAAGVPRKTLSIPGLREFEGRGVSYCAICDAFFYRGKRVAVIGAGDYALHEAEILRPHAAQLSLLTNGEEPSVVVPDGISVHTQKIVRIEGVRRVQRIVFDDDTAMDVDGIFMAIGTAGSMELARKLGVVLSDGKIVVGEHMETNVPGVYAAGDCTGGLLQIAKAVYEGAEAGLAAVRYLRKG</sequence>
<dbReference type="InterPro" id="IPR023753">
    <property type="entry name" value="FAD/NAD-binding_dom"/>
</dbReference>
<accession>A0A7G7VHM1</accession>
<gene>
    <name evidence="4" type="ORF">H1B31_06850</name>
</gene>
<keyword evidence="5" id="KW-1185">Reference proteome</keyword>
<organism evidence="4 5">
    <name type="scientific">Selenomonas timonae</name>
    <dbReference type="NCBI Taxonomy" id="2754044"/>
    <lineage>
        <taxon>Bacteria</taxon>
        <taxon>Bacillati</taxon>
        <taxon>Bacillota</taxon>
        <taxon>Negativicutes</taxon>
        <taxon>Selenomonadales</taxon>
        <taxon>Selenomonadaceae</taxon>
        <taxon>Selenomonas</taxon>
    </lineage>
</organism>
<reference evidence="4 5" key="1">
    <citation type="submission" date="2020-07" db="EMBL/GenBank/DDBJ databases">
        <title>Complete genome and description of Selenomonas timonensis sp. nov., a new bacterium isolated from a gingivitis subject.</title>
        <authorList>
            <person name="Antezack A."/>
        </authorList>
    </citation>
    <scope>NUCLEOTIDE SEQUENCE [LARGE SCALE GENOMIC DNA]</scope>
    <source>
        <strain evidence="4 5">Marseille-Q3039</strain>
    </source>
</reference>
<dbReference type="GO" id="GO:0016491">
    <property type="term" value="F:oxidoreductase activity"/>
    <property type="evidence" value="ECO:0007669"/>
    <property type="project" value="UniProtKB-KW"/>
</dbReference>